<evidence type="ECO:0000313" key="2">
    <source>
        <dbReference type="Proteomes" id="UP000028492"/>
    </source>
</evidence>
<gene>
    <name evidence="1" type="ORF">AJAP_42495</name>
</gene>
<dbReference type="Proteomes" id="UP000028492">
    <property type="component" value="Plasmid pAmyja1"/>
</dbReference>
<dbReference type="EMBL" id="CP008954">
    <property type="protein sequence ID" value="AIG81269.1"/>
    <property type="molecule type" value="Genomic_DNA"/>
</dbReference>
<dbReference type="AlphaFoldDB" id="A0A075V9R1"/>
<dbReference type="KEGG" id="aja:AJAP_42495"/>
<protein>
    <submittedName>
        <fullName evidence="1">Uncharacterized protein</fullName>
    </submittedName>
</protein>
<proteinExistence type="predicted"/>
<reference evidence="1 2" key="1">
    <citation type="journal article" date="2014" name="J. Biotechnol.">
        <title>Complete genome sequence of the actinobacterium Amycolatopsis japonica MG417-CF17(T) (=DSM 44213T) producing (S,S)-N,N'-ethylenediaminedisuccinic acid.</title>
        <authorList>
            <person name="Stegmann E."/>
            <person name="Albersmeier A."/>
            <person name="Spohn M."/>
            <person name="Gert H."/>
            <person name="Weber T."/>
            <person name="Wohlleben W."/>
            <person name="Kalinowski J."/>
            <person name="Ruckert C."/>
        </authorList>
    </citation>
    <scope>NUCLEOTIDE SEQUENCE [LARGE SCALE GENOMIC DNA]</scope>
    <source>
        <strain evidence="2">MG417-CF17 (DSM 44213)</strain>
        <plasmid evidence="1">pAmyja1</plasmid>
    </source>
</reference>
<organism evidence="1 2">
    <name type="scientific">Amycolatopsis japonica</name>
    <dbReference type="NCBI Taxonomy" id="208439"/>
    <lineage>
        <taxon>Bacteria</taxon>
        <taxon>Bacillati</taxon>
        <taxon>Actinomycetota</taxon>
        <taxon>Actinomycetes</taxon>
        <taxon>Pseudonocardiales</taxon>
        <taxon>Pseudonocardiaceae</taxon>
        <taxon>Amycolatopsis</taxon>
        <taxon>Amycolatopsis japonica group</taxon>
    </lineage>
</organism>
<dbReference type="RefSeq" id="WP_040133653.1">
    <property type="nucleotide sequence ID" value="NZ_CP008954.1"/>
</dbReference>
<evidence type="ECO:0000313" key="1">
    <source>
        <dbReference type="EMBL" id="AIG81269.1"/>
    </source>
</evidence>
<name>A0A075V9R1_9PSEU</name>
<sequence length="141" mass="15946">MGLSTYNGFSGAQRERVQSWLTREFAAGRIERPTQCESCGQNEGIIDAHHENYDEPTSFVGLCVICHLALHCRFRNAEGFLEYRRRVAEGYQHPAVLDRRTALGELQRTVMKGVFPGRVRPDAPGATFLDSLRVPQPAQLW</sequence>
<accession>A0A075V9R1</accession>
<keyword evidence="1" id="KW-0614">Plasmid</keyword>
<dbReference type="HOGENOM" id="CLU_1821345_0_0_11"/>
<geneLocation type="plasmid" evidence="1 2">
    <name>pAmyja1</name>
</geneLocation>
<keyword evidence="2" id="KW-1185">Reference proteome</keyword>